<evidence type="ECO:0000313" key="2">
    <source>
        <dbReference type="Proteomes" id="UP001595965"/>
    </source>
</evidence>
<sequence length="42" mass="5008">MSGVGEEREAYDDAVDKVFRYDNPEDFEPITRWWHEDYVPGS</sequence>
<dbReference type="EMBL" id="JBHSEN010000001">
    <property type="protein sequence ID" value="MFC4429452.1"/>
    <property type="molecule type" value="Genomic_DNA"/>
</dbReference>
<name>A0ABV8XXX8_9MICC</name>
<proteinExistence type="predicted"/>
<gene>
    <name evidence="1" type="ORF">ACFO0K_07140</name>
</gene>
<organism evidence="1 2">
    <name type="scientific">Citricoccus alkalitolerans</name>
    <dbReference type="NCBI Taxonomy" id="246603"/>
    <lineage>
        <taxon>Bacteria</taxon>
        <taxon>Bacillati</taxon>
        <taxon>Actinomycetota</taxon>
        <taxon>Actinomycetes</taxon>
        <taxon>Micrococcales</taxon>
        <taxon>Micrococcaceae</taxon>
        <taxon>Citricoccus</taxon>
    </lineage>
</organism>
<reference evidence="2" key="1">
    <citation type="journal article" date="2019" name="Int. J. Syst. Evol. Microbiol.">
        <title>The Global Catalogue of Microorganisms (GCM) 10K type strain sequencing project: providing services to taxonomists for standard genome sequencing and annotation.</title>
        <authorList>
            <consortium name="The Broad Institute Genomics Platform"/>
            <consortium name="The Broad Institute Genome Sequencing Center for Infectious Disease"/>
            <person name="Wu L."/>
            <person name="Ma J."/>
        </authorList>
    </citation>
    <scope>NUCLEOTIDE SEQUENCE [LARGE SCALE GENOMIC DNA]</scope>
    <source>
        <strain evidence="2">CGMCC 1.12125</strain>
    </source>
</reference>
<accession>A0ABV8XXX8</accession>
<protein>
    <submittedName>
        <fullName evidence="1">Uncharacterized protein</fullName>
    </submittedName>
</protein>
<dbReference type="Proteomes" id="UP001595965">
    <property type="component" value="Unassembled WGS sequence"/>
</dbReference>
<evidence type="ECO:0000313" key="1">
    <source>
        <dbReference type="EMBL" id="MFC4429452.1"/>
    </source>
</evidence>
<keyword evidence="2" id="KW-1185">Reference proteome</keyword>
<comment type="caution">
    <text evidence="1">The sequence shown here is derived from an EMBL/GenBank/DDBJ whole genome shotgun (WGS) entry which is preliminary data.</text>
</comment>
<dbReference type="RefSeq" id="WP_344228376.1">
    <property type="nucleotide sequence ID" value="NZ_BAAALH010000002.1"/>
</dbReference>